<accession>A0ABD5PYG1</accession>
<name>A0ABD5PYG1_9EURY</name>
<sequence>MSLARKLARVVCATDPGPEETYECKTCGATFSLDRQTCPDCGGCTIDRTDWDVVVSG</sequence>
<protein>
    <recommendedName>
        <fullName evidence="3">Small CPxCG-related zinc finger protein</fullName>
    </recommendedName>
</protein>
<evidence type="ECO:0000313" key="1">
    <source>
        <dbReference type="EMBL" id="MFC4823526.1"/>
    </source>
</evidence>
<reference evidence="1 2" key="1">
    <citation type="journal article" date="2019" name="Int. J. Syst. Evol. Microbiol.">
        <title>The Global Catalogue of Microorganisms (GCM) 10K type strain sequencing project: providing services to taxonomists for standard genome sequencing and annotation.</title>
        <authorList>
            <consortium name="The Broad Institute Genomics Platform"/>
            <consortium name="The Broad Institute Genome Sequencing Center for Infectious Disease"/>
            <person name="Wu L."/>
            <person name="Ma J."/>
        </authorList>
    </citation>
    <scope>NUCLEOTIDE SEQUENCE [LARGE SCALE GENOMIC DNA]</scope>
    <source>
        <strain evidence="1 2">XZYJ18</strain>
    </source>
</reference>
<gene>
    <name evidence="1" type="ORF">ACFO9K_04560</name>
</gene>
<dbReference type="EMBL" id="JBHSHT010000001">
    <property type="protein sequence ID" value="MFC4823526.1"/>
    <property type="molecule type" value="Genomic_DNA"/>
</dbReference>
<comment type="caution">
    <text evidence="1">The sequence shown here is derived from an EMBL/GenBank/DDBJ whole genome shotgun (WGS) entry which is preliminary data.</text>
</comment>
<dbReference type="GeneID" id="73045421"/>
<dbReference type="Proteomes" id="UP001595945">
    <property type="component" value="Unassembled WGS sequence"/>
</dbReference>
<evidence type="ECO:0000313" key="2">
    <source>
        <dbReference type="Proteomes" id="UP001595945"/>
    </source>
</evidence>
<evidence type="ECO:0008006" key="3">
    <source>
        <dbReference type="Google" id="ProtNLM"/>
    </source>
</evidence>
<dbReference type="RefSeq" id="WP_254267007.1">
    <property type="nucleotide sequence ID" value="NZ_CP100400.1"/>
</dbReference>
<keyword evidence="2" id="KW-1185">Reference proteome</keyword>
<proteinExistence type="predicted"/>
<dbReference type="AlphaFoldDB" id="A0ABD5PYG1"/>
<organism evidence="1 2">
    <name type="scientific">Halorussus aquaticus</name>
    <dbReference type="NCBI Taxonomy" id="2953748"/>
    <lineage>
        <taxon>Archaea</taxon>
        <taxon>Methanobacteriati</taxon>
        <taxon>Methanobacteriota</taxon>
        <taxon>Stenosarchaea group</taxon>
        <taxon>Halobacteria</taxon>
        <taxon>Halobacteriales</taxon>
        <taxon>Haladaptataceae</taxon>
        <taxon>Halorussus</taxon>
    </lineage>
</organism>